<evidence type="ECO:0000313" key="2">
    <source>
        <dbReference type="EnsemblPlants" id="KQL03884"/>
    </source>
</evidence>
<dbReference type="Proteomes" id="UP000004995">
    <property type="component" value="Unassembled WGS sequence"/>
</dbReference>
<reference evidence="3" key="1">
    <citation type="journal article" date="2012" name="Nat. Biotechnol.">
        <title>Reference genome sequence of the model plant Setaria.</title>
        <authorList>
            <person name="Bennetzen J.L."/>
            <person name="Schmutz J."/>
            <person name="Wang H."/>
            <person name="Percifield R."/>
            <person name="Hawkins J."/>
            <person name="Pontaroli A.C."/>
            <person name="Estep M."/>
            <person name="Feng L."/>
            <person name="Vaughn J.N."/>
            <person name="Grimwood J."/>
            <person name="Jenkins J."/>
            <person name="Barry K."/>
            <person name="Lindquist E."/>
            <person name="Hellsten U."/>
            <person name="Deshpande S."/>
            <person name="Wang X."/>
            <person name="Wu X."/>
            <person name="Mitros T."/>
            <person name="Triplett J."/>
            <person name="Yang X."/>
            <person name="Ye C.Y."/>
            <person name="Mauro-Herrera M."/>
            <person name="Wang L."/>
            <person name="Li P."/>
            <person name="Sharma M."/>
            <person name="Sharma R."/>
            <person name="Ronald P.C."/>
            <person name="Panaud O."/>
            <person name="Kellogg E.A."/>
            <person name="Brutnell T.P."/>
            <person name="Doust A.N."/>
            <person name="Tuskan G.A."/>
            <person name="Rokhsar D."/>
            <person name="Devos K.M."/>
        </authorList>
    </citation>
    <scope>NUCLEOTIDE SEQUENCE [LARGE SCALE GENOMIC DNA]</scope>
    <source>
        <strain evidence="3">cv. Yugu1</strain>
    </source>
</reference>
<proteinExistence type="predicted"/>
<keyword evidence="3" id="KW-1185">Reference proteome</keyword>
<organism evidence="2 3">
    <name type="scientific">Setaria italica</name>
    <name type="common">Foxtail millet</name>
    <name type="synonym">Panicum italicum</name>
    <dbReference type="NCBI Taxonomy" id="4555"/>
    <lineage>
        <taxon>Eukaryota</taxon>
        <taxon>Viridiplantae</taxon>
        <taxon>Streptophyta</taxon>
        <taxon>Embryophyta</taxon>
        <taxon>Tracheophyta</taxon>
        <taxon>Spermatophyta</taxon>
        <taxon>Magnoliopsida</taxon>
        <taxon>Liliopsida</taxon>
        <taxon>Poales</taxon>
        <taxon>Poaceae</taxon>
        <taxon>PACMAD clade</taxon>
        <taxon>Panicoideae</taxon>
        <taxon>Panicodae</taxon>
        <taxon>Paniceae</taxon>
        <taxon>Cenchrinae</taxon>
        <taxon>Setaria</taxon>
    </lineage>
</organism>
<dbReference type="AlphaFoldDB" id="K3XME4"/>
<reference evidence="2" key="2">
    <citation type="submission" date="2018-08" db="UniProtKB">
        <authorList>
            <consortium name="EnsemblPlants"/>
        </authorList>
    </citation>
    <scope>IDENTIFICATION</scope>
    <source>
        <strain evidence="2">Yugu1</strain>
    </source>
</reference>
<name>K3XME4_SETIT</name>
<dbReference type="Gramene" id="KQL03884">
    <property type="protein sequence ID" value="KQL03884"/>
    <property type="gene ID" value="SETIT_003067mg"/>
</dbReference>
<feature type="region of interest" description="Disordered" evidence="1">
    <location>
        <begin position="160"/>
        <end position="181"/>
    </location>
</feature>
<dbReference type="InParanoid" id="K3XME4"/>
<dbReference type="HOGENOM" id="CLU_1491504_0_0_1"/>
<dbReference type="EnsemblPlants" id="KQL03884">
    <property type="protein sequence ID" value="KQL03884"/>
    <property type="gene ID" value="SETIT_003067mg"/>
</dbReference>
<accession>K3XME4</accession>
<evidence type="ECO:0000256" key="1">
    <source>
        <dbReference type="SAM" id="MobiDB-lite"/>
    </source>
</evidence>
<dbReference type="EMBL" id="AGNK02002802">
    <property type="status" value="NOT_ANNOTATED_CDS"/>
    <property type="molecule type" value="Genomic_DNA"/>
</dbReference>
<protein>
    <submittedName>
        <fullName evidence="2">Uncharacterized protein</fullName>
    </submittedName>
</protein>
<sequence>MQMSYNKPTKTLVFFNLYREQCPKVNIHLPPQSTFEANIVHIKKKLEDTLCSMYTSPAYHRRYLPLLNGTMTLLVMSTDQGSAYTPYPCALNQTKITTADLTEGTGIQNSRCTTPNFLWKECYPGAGVWSKSDYRTKTARGQIQYSFLGSRCTPKNFPGKFLLSSDPRSKQTEWSIHPRKK</sequence>
<evidence type="ECO:0000313" key="3">
    <source>
        <dbReference type="Proteomes" id="UP000004995"/>
    </source>
</evidence>